<dbReference type="Proteomes" id="UP000294927">
    <property type="component" value="Unassembled WGS sequence"/>
</dbReference>
<dbReference type="EMBL" id="SOCP01000011">
    <property type="protein sequence ID" value="TDV46261.1"/>
    <property type="molecule type" value="Genomic_DNA"/>
</dbReference>
<evidence type="ECO:0000313" key="3">
    <source>
        <dbReference type="Proteomes" id="UP000294927"/>
    </source>
</evidence>
<dbReference type="PROSITE" id="PS51354">
    <property type="entry name" value="GLUTAREDOXIN_2"/>
    <property type="match status" value="1"/>
</dbReference>
<dbReference type="CDD" id="cd02976">
    <property type="entry name" value="NrdH"/>
    <property type="match status" value="1"/>
</dbReference>
<evidence type="ECO:0000313" key="2">
    <source>
        <dbReference type="EMBL" id="TDV46261.1"/>
    </source>
</evidence>
<comment type="caution">
    <text evidence="2">The sequence shown here is derived from an EMBL/GenBank/DDBJ whole genome shotgun (WGS) entry which is preliminary data.</text>
</comment>
<dbReference type="Pfam" id="PF00462">
    <property type="entry name" value="Glutaredoxin"/>
    <property type="match status" value="1"/>
</dbReference>
<accession>A0A4V3FS68</accession>
<keyword evidence="3" id="KW-1185">Reference proteome</keyword>
<organism evidence="2 3">
    <name type="scientific">Actinophytocola oryzae</name>
    <dbReference type="NCBI Taxonomy" id="502181"/>
    <lineage>
        <taxon>Bacteria</taxon>
        <taxon>Bacillati</taxon>
        <taxon>Actinomycetota</taxon>
        <taxon>Actinomycetes</taxon>
        <taxon>Pseudonocardiales</taxon>
        <taxon>Pseudonocardiaceae</taxon>
    </lineage>
</organism>
<dbReference type="InterPro" id="IPR002109">
    <property type="entry name" value="Glutaredoxin"/>
</dbReference>
<proteinExistence type="predicted"/>
<evidence type="ECO:0000259" key="1">
    <source>
        <dbReference type="Pfam" id="PF00462"/>
    </source>
</evidence>
<dbReference type="AlphaFoldDB" id="A0A4V3FS68"/>
<sequence>MIGRVGGVIVRDRGPVTDRTQLFGAEWCGDCRRTRSWLRRHEVPFVEYDTDADPDVRSRAEELAGGRTNIPVVLTPDGTVLVEPTSVELASVLSTHGARRGRSGCR</sequence>
<protein>
    <submittedName>
        <fullName evidence="2">Glutaredoxin</fullName>
    </submittedName>
</protein>
<feature type="domain" description="Glutaredoxin" evidence="1">
    <location>
        <begin position="22"/>
        <end position="74"/>
    </location>
</feature>
<dbReference type="Gene3D" id="3.40.30.10">
    <property type="entry name" value="Glutaredoxin"/>
    <property type="match status" value="1"/>
</dbReference>
<gene>
    <name evidence="2" type="ORF">CLV71_111219</name>
</gene>
<reference evidence="2 3" key="1">
    <citation type="submission" date="2019-03" db="EMBL/GenBank/DDBJ databases">
        <title>Genomic Encyclopedia of Archaeal and Bacterial Type Strains, Phase II (KMG-II): from individual species to whole genera.</title>
        <authorList>
            <person name="Goeker M."/>
        </authorList>
    </citation>
    <scope>NUCLEOTIDE SEQUENCE [LARGE SCALE GENOMIC DNA]</scope>
    <source>
        <strain evidence="2 3">DSM 45499</strain>
    </source>
</reference>
<dbReference type="InterPro" id="IPR036249">
    <property type="entry name" value="Thioredoxin-like_sf"/>
</dbReference>
<name>A0A4V3FS68_9PSEU</name>
<dbReference type="SUPFAM" id="SSF52833">
    <property type="entry name" value="Thioredoxin-like"/>
    <property type="match status" value="1"/>
</dbReference>